<dbReference type="Proteomes" id="UP000027265">
    <property type="component" value="Unassembled WGS sequence"/>
</dbReference>
<keyword evidence="3" id="KW-1185">Reference proteome</keyword>
<feature type="domain" description="Protein kinase" evidence="1">
    <location>
        <begin position="240"/>
        <end position="515"/>
    </location>
</feature>
<evidence type="ECO:0000313" key="2">
    <source>
        <dbReference type="EMBL" id="KDQ64686.1"/>
    </source>
</evidence>
<accession>A0A067QPW7</accession>
<organism evidence="2 3">
    <name type="scientific">Jaapia argillacea MUCL 33604</name>
    <dbReference type="NCBI Taxonomy" id="933084"/>
    <lineage>
        <taxon>Eukaryota</taxon>
        <taxon>Fungi</taxon>
        <taxon>Dikarya</taxon>
        <taxon>Basidiomycota</taxon>
        <taxon>Agaricomycotina</taxon>
        <taxon>Agaricomycetes</taxon>
        <taxon>Agaricomycetidae</taxon>
        <taxon>Jaapiales</taxon>
        <taxon>Jaapiaceae</taxon>
        <taxon>Jaapia</taxon>
    </lineage>
</organism>
<evidence type="ECO:0000313" key="3">
    <source>
        <dbReference type="Proteomes" id="UP000027265"/>
    </source>
</evidence>
<dbReference type="InterPro" id="IPR059179">
    <property type="entry name" value="MLKL-like_MCAfunc"/>
</dbReference>
<protein>
    <recommendedName>
        <fullName evidence="1">Protein kinase domain-containing protein</fullName>
    </recommendedName>
</protein>
<name>A0A067QPW7_9AGAM</name>
<proteinExistence type="predicted"/>
<dbReference type="InterPro" id="IPR051681">
    <property type="entry name" value="Ser/Thr_Kinases-Pseudokinases"/>
</dbReference>
<dbReference type="GO" id="GO:0007166">
    <property type="term" value="P:cell surface receptor signaling pathway"/>
    <property type="evidence" value="ECO:0007669"/>
    <property type="project" value="InterPro"/>
</dbReference>
<dbReference type="SUPFAM" id="SSF56112">
    <property type="entry name" value="Protein kinase-like (PK-like)"/>
    <property type="match status" value="1"/>
</dbReference>
<dbReference type="OrthoDB" id="4062651at2759"/>
<reference evidence="3" key="1">
    <citation type="journal article" date="2014" name="Proc. Natl. Acad. Sci. U.S.A.">
        <title>Extensive sampling of basidiomycete genomes demonstrates inadequacy of the white-rot/brown-rot paradigm for wood decay fungi.</title>
        <authorList>
            <person name="Riley R."/>
            <person name="Salamov A.A."/>
            <person name="Brown D.W."/>
            <person name="Nagy L.G."/>
            <person name="Floudas D."/>
            <person name="Held B.W."/>
            <person name="Levasseur A."/>
            <person name="Lombard V."/>
            <person name="Morin E."/>
            <person name="Otillar R."/>
            <person name="Lindquist E.A."/>
            <person name="Sun H."/>
            <person name="LaButti K.M."/>
            <person name="Schmutz J."/>
            <person name="Jabbour D."/>
            <person name="Luo H."/>
            <person name="Baker S.E."/>
            <person name="Pisabarro A.G."/>
            <person name="Walton J.D."/>
            <person name="Blanchette R.A."/>
            <person name="Henrissat B."/>
            <person name="Martin F."/>
            <person name="Cullen D."/>
            <person name="Hibbett D.S."/>
            <person name="Grigoriev I.V."/>
        </authorList>
    </citation>
    <scope>NUCLEOTIDE SEQUENCE [LARGE SCALE GENOMIC DNA]</scope>
    <source>
        <strain evidence="3">MUCL 33604</strain>
    </source>
</reference>
<dbReference type="SMART" id="SM00220">
    <property type="entry name" value="S_TKc"/>
    <property type="match status" value="1"/>
</dbReference>
<dbReference type="GO" id="GO:0005524">
    <property type="term" value="F:ATP binding"/>
    <property type="evidence" value="ECO:0007669"/>
    <property type="project" value="InterPro"/>
</dbReference>
<dbReference type="PANTHER" id="PTHR44329">
    <property type="entry name" value="SERINE/THREONINE-PROTEIN KINASE TNNI3K-RELATED"/>
    <property type="match status" value="1"/>
</dbReference>
<dbReference type="STRING" id="933084.A0A067QPW7"/>
<evidence type="ECO:0000259" key="1">
    <source>
        <dbReference type="PROSITE" id="PS50011"/>
    </source>
</evidence>
<dbReference type="EMBL" id="KL197709">
    <property type="protein sequence ID" value="KDQ64686.1"/>
    <property type="molecule type" value="Genomic_DNA"/>
</dbReference>
<dbReference type="InterPro" id="IPR000719">
    <property type="entry name" value="Prot_kinase_dom"/>
</dbReference>
<dbReference type="InterPro" id="IPR008271">
    <property type="entry name" value="Ser/Thr_kinase_AS"/>
</dbReference>
<dbReference type="PROSITE" id="PS00108">
    <property type="entry name" value="PROTEIN_KINASE_ST"/>
    <property type="match status" value="1"/>
</dbReference>
<dbReference type="Gene3D" id="1.10.510.10">
    <property type="entry name" value="Transferase(Phosphotransferase) domain 1"/>
    <property type="match status" value="1"/>
</dbReference>
<dbReference type="CDD" id="cd21037">
    <property type="entry name" value="MLKL_NTD"/>
    <property type="match status" value="1"/>
</dbReference>
<dbReference type="InterPro" id="IPR011009">
    <property type="entry name" value="Kinase-like_dom_sf"/>
</dbReference>
<dbReference type="InParanoid" id="A0A067QPW7"/>
<dbReference type="PROSITE" id="PS50011">
    <property type="entry name" value="PROTEIN_KINASE_DOM"/>
    <property type="match status" value="1"/>
</dbReference>
<dbReference type="GO" id="GO:0004674">
    <property type="term" value="F:protein serine/threonine kinase activity"/>
    <property type="evidence" value="ECO:0007669"/>
    <property type="project" value="TreeGrafter"/>
</dbReference>
<dbReference type="Pfam" id="PF07714">
    <property type="entry name" value="PK_Tyr_Ser-Thr"/>
    <property type="match status" value="1"/>
</dbReference>
<gene>
    <name evidence="2" type="ORF">JAAARDRAFT_28325</name>
</gene>
<dbReference type="Gene3D" id="1.20.930.20">
    <property type="entry name" value="Adaptor protein Cbl, N-terminal domain"/>
    <property type="match status" value="1"/>
</dbReference>
<dbReference type="AlphaFoldDB" id="A0A067QPW7"/>
<sequence>MSRRSRQIGNGAQAASSVIASLTQSTFTLVAQFAPVPWLMPLAMGLSTIVSVCDNVKVNKSAARQLAARCLDFVEVFGVARNGGPNPKIQEAAAVAQKVLSDISNRMNGWVAKDFFQSIVSQGSIADDIEACHFAITDCCNKFQIFAQIETSNWQNELAENQKRDHDQVIEYLADIKHKQEMMDDTLLKNSVMLQDIMKMMQNALVNFDEGDFHHSGLSMNLLSLQRKAGTLLPDLELAKGEVRRIGSFPVGGSAAMDIWEGMYLDEEKVAIKVLRAVNSTDKSRIRFVRERAIWAAVYKVDQGKLILPFYGFCNNDGPYPYMVSPWMPNGNAIEYVKKNPDMDHRRLIRDIAEGLRVLHTMQKPVVHGDLKGANVVIGPMGNALIADFGLYKVIEDVTGVPFTQSRGVSDSYRWFAPELCAGQGVLSLSADIYAFAMTVLELITHDQPFSYVKHTTEVVVKVSLGGSPRRPTDPTMVARGLDDNLWHLMERCWEKDRTRRPTIGDVLKVIVPWCPRDDDMTD</sequence>
<dbReference type="InterPro" id="IPR001245">
    <property type="entry name" value="Ser-Thr/Tyr_kinase_cat_dom"/>
</dbReference>
<dbReference type="InterPro" id="IPR036537">
    <property type="entry name" value="Adaptor_Cbl_N_dom_sf"/>
</dbReference>
<dbReference type="HOGENOM" id="CLU_000288_7_38_1"/>